<protein>
    <submittedName>
        <fullName evidence="3">UDP-N-acetyl glucosamine 2-epimerase</fullName>
    </submittedName>
</protein>
<reference evidence="3" key="1">
    <citation type="journal article" date="2014" name="Int. J. Syst. Evol. Microbiol.">
        <title>Complete genome of a new Firmicutes species belonging to the dominant human colonic microbiota ('Ruminococcus bicirculans') reveals two chromosomes and a selective capacity to utilize plant glucans.</title>
        <authorList>
            <consortium name="NISC Comparative Sequencing Program"/>
            <person name="Wegmann U."/>
            <person name="Louis P."/>
            <person name="Goesmann A."/>
            <person name="Henrissat B."/>
            <person name="Duncan S.H."/>
            <person name="Flint H.J."/>
        </authorList>
    </citation>
    <scope>NUCLEOTIDE SEQUENCE</scope>
    <source>
        <strain evidence="3">NBRC 108219</strain>
    </source>
</reference>
<name>A0ABQ5VCL6_9PROT</name>
<reference evidence="3" key="2">
    <citation type="submission" date="2023-01" db="EMBL/GenBank/DDBJ databases">
        <title>Draft genome sequence of Algimonas ampicilliniresistens strain NBRC 108219.</title>
        <authorList>
            <person name="Sun Q."/>
            <person name="Mori K."/>
        </authorList>
    </citation>
    <scope>NUCLEOTIDE SEQUENCE</scope>
    <source>
        <strain evidence="3">NBRC 108219</strain>
    </source>
</reference>
<keyword evidence="4" id="KW-1185">Reference proteome</keyword>
<evidence type="ECO:0000259" key="2">
    <source>
        <dbReference type="Pfam" id="PF02350"/>
    </source>
</evidence>
<gene>
    <name evidence="3" type="primary">bplD</name>
    <name evidence="3" type="ORF">GCM10007853_25810</name>
</gene>
<dbReference type="InterPro" id="IPR029767">
    <property type="entry name" value="WecB-like"/>
</dbReference>
<comment type="similarity">
    <text evidence="1">Belongs to the UDP-N-acetylglucosamine 2-epimerase family.</text>
</comment>
<comment type="caution">
    <text evidence="3">The sequence shown here is derived from an EMBL/GenBank/DDBJ whole genome shotgun (WGS) entry which is preliminary data.</text>
</comment>
<dbReference type="Gene3D" id="3.40.50.2000">
    <property type="entry name" value="Glycogen Phosphorylase B"/>
    <property type="match status" value="2"/>
</dbReference>
<dbReference type="PANTHER" id="PTHR43174">
    <property type="entry name" value="UDP-N-ACETYLGLUCOSAMINE 2-EPIMERASE"/>
    <property type="match status" value="1"/>
</dbReference>
<dbReference type="InterPro" id="IPR003331">
    <property type="entry name" value="UDP_GlcNAc_Epimerase_2_dom"/>
</dbReference>
<dbReference type="EMBL" id="BSNK01000002">
    <property type="protein sequence ID" value="GLQ24707.1"/>
    <property type="molecule type" value="Genomic_DNA"/>
</dbReference>
<dbReference type="CDD" id="cd03786">
    <property type="entry name" value="GTB_UDP-GlcNAc_2-Epimerase"/>
    <property type="match status" value="1"/>
</dbReference>
<dbReference type="PANTHER" id="PTHR43174:SF1">
    <property type="entry name" value="UDP-N-ACETYLGLUCOSAMINE 2-EPIMERASE"/>
    <property type="match status" value="1"/>
</dbReference>
<evidence type="ECO:0000313" key="3">
    <source>
        <dbReference type="EMBL" id="GLQ24707.1"/>
    </source>
</evidence>
<feature type="domain" description="UDP-N-acetylglucosamine 2-epimerase" evidence="2">
    <location>
        <begin position="26"/>
        <end position="319"/>
    </location>
</feature>
<organism evidence="3 4">
    <name type="scientific">Algimonas ampicilliniresistens</name>
    <dbReference type="NCBI Taxonomy" id="1298735"/>
    <lineage>
        <taxon>Bacteria</taxon>
        <taxon>Pseudomonadati</taxon>
        <taxon>Pseudomonadota</taxon>
        <taxon>Alphaproteobacteria</taxon>
        <taxon>Maricaulales</taxon>
        <taxon>Robiginitomaculaceae</taxon>
        <taxon>Algimonas</taxon>
    </lineage>
</organism>
<evidence type="ECO:0000256" key="1">
    <source>
        <dbReference type="RuleBase" id="RU003513"/>
    </source>
</evidence>
<evidence type="ECO:0000313" key="4">
    <source>
        <dbReference type="Proteomes" id="UP001161391"/>
    </source>
</evidence>
<dbReference type="RefSeq" id="WP_284391444.1">
    <property type="nucleotide sequence ID" value="NZ_BSNK01000002.1"/>
</dbReference>
<dbReference type="SUPFAM" id="SSF53756">
    <property type="entry name" value="UDP-Glycosyltransferase/glycogen phosphorylase"/>
    <property type="match status" value="1"/>
</dbReference>
<sequence>MIQTKTIHTIVGARPQFIKAAALSRAIAADVRFDERIIHTGQHYDANMSDVFFDGLGIPAPAHRLEFGGLSHGEMTGRMIEALEGIFKAEQPDAVLIYGDTNSTLAGAIAAVKLHIPVIHVEAGLRSFNMRMPEEINRVLADRVSALLLCPTHQAVENLASEGVTDGVHMVGDVMHDATLHAIEMTRDRKALRETLGLDGPYAVCTLHRAENTDDTDRFNRVLDFLEAEAAKRPVVLPLHPRTKGVMERIGRKPEGVTLIDPLDYFELAELMAGSELVLTDSGGLQKEAYFHRVPCITIRDETEWVETIKAGWNRLWTQDDWATPRRDIPEYGDGHAAALCVDVIADYLLS</sequence>
<keyword evidence="1" id="KW-0413">Isomerase</keyword>
<proteinExistence type="inferred from homology"/>
<dbReference type="Pfam" id="PF02350">
    <property type="entry name" value="Epimerase_2"/>
    <property type="match status" value="1"/>
</dbReference>
<accession>A0ABQ5VCL6</accession>
<dbReference type="Proteomes" id="UP001161391">
    <property type="component" value="Unassembled WGS sequence"/>
</dbReference>
<dbReference type="NCBIfam" id="TIGR00236">
    <property type="entry name" value="wecB"/>
    <property type="match status" value="1"/>
</dbReference>